<gene>
    <name evidence="1" type="ORF">CEXT_348041</name>
</gene>
<reference evidence="1 2" key="1">
    <citation type="submission" date="2021-06" db="EMBL/GenBank/DDBJ databases">
        <title>Caerostris extrusa draft genome.</title>
        <authorList>
            <person name="Kono N."/>
            <person name="Arakawa K."/>
        </authorList>
    </citation>
    <scope>NUCLEOTIDE SEQUENCE [LARGE SCALE GENOMIC DNA]</scope>
</reference>
<accession>A0AAV4Y226</accession>
<dbReference type="Proteomes" id="UP001054945">
    <property type="component" value="Unassembled WGS sequence"/>
</dbReference>
<dbReference type="EMBL" id="BPLR01018544">
    <property type="protein sequence ID" value="GIZ00491.1"/>
    <property type="molecule type" value="Genomic_DNA"/>
</dbReference>
<evidence type="ECO:0000313" key="1">
    <source>
        <dbReference type="EMBL" id="GIZ00491.1"/>
    </source>
</evidence>
<evidence type="ECO:0000313" key="2">
    <source>
        <dbReference type="Proteomes" id="UP001054945"/>
    </source>
</evidence>
<organism evidence="1 2">
    <name type="scientific">Caerostris extrusa</name>
    <name type="common">Bark spider</name>
    <name type="synonym">Caerostris bankana</name>
    <dbReference type="NCBI Taxonomy" id="172846"/>
    <lineage>
        <taxon>Eukaryota</taxon>
        <taxon>Metazoa</taxon>
        <taxon>Ecdysozoa</taxon>
        <taxon>Arthropoda</taxon>
        <taxon>Chelicerata</taxon>
        <taxon>Arachnida</taxon>
        <taxon>Araneae</taxon>
        <taxon>Araneomorphae</taxon>
        <taxon>Entelegynae</taxon>
        <taxon>Araneoidea</taxon>
        <taxon>Araneidae</taxon>
        <taxon>Caerostris</taxon>
    </lineage>
</organism>
<protein>
    <submittedName>
        <fullName evidence="1">Uncharacterized protein</fullName>
    </submittedName>
</protein>
<keyword evidence="2" id="KW-1185">Reference proteome</keyword>
<proteinExistence type="predicted"/>
<comment type="caution">
    <text evidence="1">The sequence shown here is derived from an EMBL/GenBank/DDBJ whole genome shotgun (WGS) entry which is preliminary data.</text>
</comment>
<dbReference type="AlphaFoldDB" id="A0AAV4Y226"/>
<sequence>MSHFKLSFSVPFPVRDARIEQEPFQVNLEFQGSTATSKGSFARRIRRAASISWKIFSFNFFAFPLTRLSGKRGEKAICYENY</sequence>
<name>A0AAV4Y226_CAEEX</name>